<dbReference type="EMBL" id="HACA01033747">
    <property type="protein sequence ID" value="CDW51109.1"/>
    <property type="molecule type" value="Transcribed_RNA"/>
</dbReference>
<protein>
    <submittedName>
        <fullName evidence="1">Uncharacterized protein</fullName>
    </submittedName>
</protein>
<organism evidence="1">
    <name type="scientific">Lepeophtheirus salmonis</name>
    <name type="common">Salmon louse</name>
    <name type="synonym">Caligus salmonis</name>
    <dbReference type="NCBI Taxonomy" id="72036"/>
    <lineage>
        <taxon>Eukaryota</taxon>
        <taxon>Metazoa</taxon>
        <taxon>Ecdysozoa</taxon>
        <taxon>Arthropoda</taxon>
        <taxon>Crustacea</taxon>
        <taxon>Multicrustacea</taxon>
        <taxon>Hexanauplia</taxon>
        <taxon>Copepoda</taxon>
        <taxon>Siphonostomatoida</taxon>
        <taxon>Caligidae</taxon>
        <taxon>Lepeophtheirus</taxon>
    </lineage>
</organism>
<reference evidence="1" key="1">
    <citation type="submission" date="2014-05" db="EMBL/GenBank/DDBJ databases">
        <authorList>
            <person name="Chronopoulou M."/>
        </authorList>
    </citation>
    <scope>NUCLEOTIDE SEQUENCE</scope>
    <source>
        <tissue evidence="1">Whole organism</tissue>
    </source>
</reference>
<name>A0A0K2VKX6_LEPSM</name>
<sequence length="37" mass="4082">MTSACGRYIGGGSIIFEIQGFYDSKISCKFPLYIVTD</sequence>
<dbReference type="AlphaFoldDB" id="A0A0K2VKX6"/>
<evidence type="ECO:0000313" key="1">
    <source>
        <dbReference type="EMBL" id="CDW51109.1"/>
    </source>
</evidence>
<accession>A0A0K2VKX6</accession>
<proteinExistence type="predicted"/>